<dbReference type="SUPFAM" id="SSF52540">
    <property type="entry name" value="P-loop containing nucleoside triphosphate hydrolases"/>
    <property type="match status" value="1"/>
</dbReference>
<name>A0A3N1KZM6_9PROT</name>
<dbReference type="PANTHER" id="PTHR12788">
    <property type="entry name" value="PROTEIN-TYROSINE SULFOTRANSFERASE 2"/>
    <property type="match status" value="1"/>
</dbReference>
<dbReference type="SUPFAM" id="SSF48452">
    <property type="entry name" value="TPR-like"/>
    <property type="match status" value="1"/>
</dbReference>
<protein>
    <submittedName>
        <fullName evidence="2">Sulfotransferase family protein</fullName>
    </submittedName>
</protein>
<comment type="caution">
    <text evidence="2">The sequence shown here is derived from an EMBL/GenBank/DDBJ whole genome shotgun (WGS) entry which is preliminary data.</text>
</comment>
<evidence type="ECO:0000256" key="1">
    <source>
        <dbReference type="ARBA" id="ARBA00022679"/>
    </source>
</evidence>
<dbReference type="AlphaFoldDB" id="A0A3N1KZM6"/>
<dbReference type="PANTHER" id="PTHR12788:SF10">
    <property type="entry name" value="PROTEIN-TYROSINE SULFOTRANSFERASE"/>
    <property type="match status" value="1"/>
</dbReference>
<dbReference type="RefSeq" id="WP_123693400.1">
    <property type="nucleotide sequence ID" value="NZ_AP019700.1"/>
</dbReference>
<dbReference type="EMBL" id="RJKX01000016">
    <property type="protein sequence ID" value="ROP83656.1"/>
    <property type="molecule type" value="Genomic_DNA"/>
</dbReference>
<gene>
    <name evidence="2" type="ORF">EDC65_4305</name>
</gene>
<dbReference type="Gene3D" id="3.40.50.300">
    <property type="entry name" value="P-loop containing nucleotide triphosphate hydrolases"/>
    <property type="match status" value="1"/>
</dbReference>
<dbReference type="InterPro" id="IPR011990">
    <property type="entry name" value="TPR-like_helical_dom_sf"/>
</dbReference>
<dbReference type="GO" id="GO:0008476">
    <property type="term" value="F:protein-tyrosine sulfotransferase activity"/>
    <property type="evidence" value="ECO:0007669"/>
    <property type="project" value="InterPro"/>
</dbReference>
<dbReference type="Pfam" id="PF13469">
    <property type="entry name" value="Sulfotransfer_3"/>
    <property type="match status" value="1"/>
</dbReference>
<dbReference type="Proteomes" id="UP000278222">
    <property type="component" value="Unassembled WGS sequence"/>
</dbReference>
<dbReference type="Gene3D" id="1.25.40.10">
    <property type="entry name" value="Tetratricopeptide repeat domain"/>
    <property type="match status" value="1"/>
</dbReference>
<keyword evidence="1 2" id="KW-0808">Transferase</keyword>
<dbReference type="InterPro" id="IPR027417">
    <property type="entry name" value="P-loop_NTPase"/>
</dbReference>
<reference evidence="2 3" key="1">
    <citation type="submission" date="2018-11" db="EMBL/GenBank/DDBJ databases">
        <title>Genomic Encyclopedia of Type Strains, Phase IV (KMG-IV): sequencing the most valuable type-strain genomes for metagenomic binning, comparative biology and taxonomic classification.</title>
        <authorList>
            <person name="Goeker M."/>
        </authorList>
    </citation>
    <scope>NUCLEOTIDE SEQUENCE [LARGE SCALE GENOMIC DNA]</scope>
    <source>
        <strain evidence="2 3">DSM 5900</strain>
    </source>
</reference>
<proteinExistence type="predicted"/>
<keyword evidence="3" id="KW-1185">Reference proteome</keyword>
<evidence type="ECO:0000313" key="2">
    <source>
        <dbReference type="EMBL" id="ROP83656.1"/>
    </source>
</evidence>
<dbReference type="InterPro" id="IPR026634">
    <property type="entry name" value="TPST-like"/>
</dbReference>
<evidence type="ECO:0000313" key="3">
    <source>
        <dbReference type="Proteomes" id="UP000278222"/>
    </source>
</evidence>
<accession>A0A3N1KZM6</accession>
<sequence>MAEGNAQPDGRAFAHWHQAIERSNQLLAERKPKLALQVTQRALRDFPHNTELLRRHAKTAERLVSNDPDHATRYADIALEHYSQAARAEPANASTAAGLARLLDRRGDRDRARAVLLPHLDGSPPDRDVAMAFAALAPRFGEIERAIALIERAIGQRETSQLRHVQARLLDRAGRYDQSFAAAERANELVGRHYDETGFREGALATTVDAISAATPRTAMLAAGTARRRSDLPVFIVGMGRSGTTLVEQIISGHPQAAGAGERRALLNAVTSIAEATGTGFPSGLCRWPVDALDRVHDRYVAELQALAPGAIRISDKLPQNFLRLGVIQRLLPGARIIHTQRNPLDVCLSAYYQDQKIPAMEPWDLYRAGLCYRDYERMMAHWRSVLDVQVLDVQYENLVARPEVEARRIIAFLELPWDERCLAVEKNTRVVDTSNYEAVRRPIHSDAVGRWRHYEQQLTPLMRALGGRARDGSAIP</sequence>
<organism evidence="2 3">
    <name type="scientific">Stella humosa</name>
    <dbReference type="NCBI Taxonomy" id="94"/>
    <lineage>
        <taxon>Bacteria</taxon>
        <taxon>Pseudomonadati</taxon>
        <taxon>Pseudomonadota</taxon>
        <taxon>Alphaproteobacteria</taxon>
        <taxon>Rhodospirillales</taxon>
        <taxon>Stellaceae</taxon>
        <taxon>Stella</taxon>
    </lineage>
</organism>